<keyword evidence="1" id="KW-0963">Cytoplasm</keyword>
<protein>
    <recommendedName>
        <fullName evidence="7">Histidine-containing phosphotransfer protein</fullName>
    </recommendedName>
</protein>
<dbReference type="RefSeq" id="XP_022155599.1">
    <property type="nucleotide sequence ID" value="XM_022299907.1"/>
</dbReference>
<evidence type="ECO:0000259" key="8">
    <source>
        <dbReference type="PROSITE" id="PS50894"/>
    </source>
</evidence>
<name>A0A6J1DQR4_MOMCH</name>
<dbReference type="InterPro" id="IPR008207">
    <property type="entry name" value="Sig_transdc_His_kin_Hpt_dom"/>
</dbReference>
<dbReference type="CDD" id="cd00088">
    <property type="entry name" value="HPT"/>
    <property type="match status" value="1"/>
</dbReference>
<dbReference type="GeneID" id="111022693"/>
<dbReference type="GO" id="GO:0009927">
    <property type="term" value="F:histidine phosphotransfer kinase activity"/>
    <property type="evidence" value="ECO:0007669"/>
    <property type="project" value="UniProtKB-UniRule"/>
</dbReference>
<keyword evidence="4 7" id="KW-0902">Two-component regulatory system</keyword>
<dbReference type="InterPro" id="IPR036641">
    <property type="entry name" value="HPT_dom_sf"/>
</dbReference>
<dbReference type="Pfam" id="PF01627">
    <property type="entry name" value="Hpt"/>
    <property type="match status" value="1"/>
</dbReference>
<proteinExistence type="predicted"/>
<keyword evidence="5" id="KW-0539">Nucleus</keyword>
<dbReference type="PANTHER" id="PTHR28242">
    <property type="entry name" value="PHOSPHORELAY INTERMEDIATE PROTEIN YPD1"/>
    <property type="match status" value="1"/>
</dbReference>
<reference evidence="10" key="1">
    <citation type="submission" date="2025-08" db="UniProtKB">
        <authorList>
            <consortium name="RefSeq"/>
        </authorList>
    </citation>
    <scope>IDENTIFICATION</scope>
    <source>
        <strain evidence="10">OHB3-1</strain>
    </source>
</reference>
<evidence type="ECO:0000256" key="4">
    <source>
        <dbReference type="ARBA" id="ARBA00023012"/>
    </source>
</evidence>
<evidence type="ECO:0000256" key="3">
    <source>
        <dbReference type="ARBA" id="ARBA00022990"/>
    </source>
</evidence>
<dbReference type="GO" id="GO:0043424">
    <property type="term" value="F:protein histidine kinase binding"/>
    <property type="evidence" value="ECO:0007669"/>
    <property type="project" value="UniProtKB-UniRule"/>
</dbReference>
<dbReference type="SUPFAM" id="SSF47226">
    <property type="entry name" value="Histidine-containing phosphotransfer domain, HPT domain"/>
    <property type="match status" value="1"/>
</dbReference>
<dbReference type="PANTHER" id="PTHR28242:SF13">
    <property type="entry name" value="HISTIDINE-CONTAINING PHOSPHOTRANSFER PROTEIN 5"/>
    <property type="match status" value="1"/>
</dbReference>
<organism evidence="9 10">
    <name type="scientific">Momordica charantia</name>
    <name type="common">Bitter gourd</name>
    <name type="synonym">Balsam pear</name>
    <dbReference type="NCBI Taxonomy" id="3673"/>
    <lineage>
        <taxon>Eukaryota</taxon>
        <taxon>Viridiplantae</taxon>
        <taxon>Streptophyta</taxon>
        <taxon>Embryophyta</taxon>
        <taxon>Tracheophyta</taxon>
        <taxon>Spermatophyta</taxon>
        <taxon>Magnoliopsida</taxon>
        <taxon>eudicotyledons</taxon>
        <taxon>Gunneridae</taxon>
        <taxon>Pentapetalae</taxon>
        <taxon>rosids</taxon>
        <taxon>fabids</taxon>
        <taxon>Cucurbitales</taxon>
        <taxon>Cucurbitaceae</taxon>
        <taxon>Momordiceae</taxon>
        <taxon>Momordica</taxon>
    </lineage>
</organism>
<dbReference type="Gene3D" id="1.20.120.160">
    <property type="entry name" value="HPT domain"/>
    <property type="match status" value="1"/>
</dbReference>
<dbReference type="InterPro" id="IPR045871">
    <property type="entry name" value="AHP1-5/YPD1"/>
</dbReference>
<keyword evidence="2 7" id="KW-0932">Cytokinin signaling pathway</keyword>
<dbReference type="GO" id="GO:0005634">
    <property type="term" value="C:nucleus"/>
    <property type="evidence" value="ECO:0007669"/>
    <property type="project" value="UniProtKB-SubCell"/>
</dbReference>
<evidence type="ECO:0000313" key="9">
    <source>
        <dbReference type="Proteomes" id="UP000504603"/>
    </source>
</evidence>
<dbReference type="GO" id="GO:0000160">
    <property type="term" value="P:phosphorelay signal transduction system"/>
    <property type="evidence" value="ECO:0007669"/>
    <property type="project" value="UniProtKB-UniRule"/>
</dbReference>
<dbReference type="Proteomes" id="UP000504603">
    <property type="component" value="Unplaced"/>
</dbReference>
<evidence type="ECO:0000256" key="2">
    <source>
        <dbReference type="ARBA" id="ARBA00022864"/>
    </source>
</evidence>
<dbReference type="GO" id="GO:0005829">
    <property type="term" value="C:cytosol"/>
    <property type="evidence" value="ECO:0007669"/>
    <property type="project" value="UniProtKB-SubCell"/>
</dbReference>
<keyword evidence="9" id="KW-1185">Reference proteome</keyword>
<dbReference type="GO" id="GO:0009736">
    <property type="term" value="P:cytokinin-activated signaling pathway"/>
    <property type="evidence" value="ECO:0007669"/>
    <property type="project" value="UniProtKB-KW"/>
</dbReference>
<evidence type="ECO:0000256" key="7">
    <source>
        <dbReference type="RuleBase" id="RU369004"/>
    </source>
</evidence>
<accession>A0A6J1DQR4</accession>
<comment type="function">
    <text evidence="7">Functions as a two-component phosphorelay mediators between cytokinin sensor histidine kinases and response regulators (B-type ARRs). Plays an important role in propagating cytokinin signal transduction.</text>
</comment>
<sequence length="151" mass="17418">MAVKQMLAQWNEFTASLRAERFVDDQFSQLKQLQDESSPNFVIEVVYLFFDDSQKLIDEMGRALEQNSVDFKQVDDNVHQLKGSSASIGAARVKSWCVAFRDFCETKNLEMCLRCLQQVRCECVLLRSKLEYLFTLERNIVEAGGTVPMME</sequence>
<feature type="domain" description="HPt" evidence="8">
    <location>
        <begin position="38"/>
        <end position="140"/>
    </location>
</feature>
<dbReference type="FunFam" id="1.20.120.160:FF:000001">
    <property type="entry name" value="Histidine-containing phosphotransfer protein 1"/>
    <property type="match status" value="1"/>
</dbReference>
<evidence type="ECO:0000313" key="10">
    <source>
        <dbReference type="RefSeq" id="XP_022155599.1"/>
    </source>
</evidence>
<comment type="domain">
    <text evidence="7">Histidine-containing phosphotransfer domain (HPt) contains an active histidine that mediates the phosphotransfer.</text>
</comment>
<evidence type="ECO:0000256" key="5">
    <source>
        <dbReference type="ARBA" id="ARBA00023242"/>
    </source>
</evidence>
<keyword evidence="3" id="KW-0007">Acetylation</keyword>
<comment type="subcellular location">
    <subcellularLocation>
        <location evidence="7">Cytoplasm</location>
        <location evidence="7">Cytosol</location>
    </subcellularLocation>
    <subcellularLocation>
        <location evidence="7">Nucleus</location>
    </subcellularLocation>
</comment>
<evidence type="ECO:0000256" key="6">
    <source>
        <dbReference type="PROSITE-ProRule" id="PRU00110"/>
    </source>
</evidence>
<dbReference type="AlphaFoldDB" id="A0A6J1DQR4"/>
<gene>
    <name evidence="10" type="primary">LOC111022693</name>
</gene>
<keyword evidence="6" id="KW-0597">Phosphoprotein</keyword>
<evidence type="ECO:0000256" key="1">
    <source>
        <dbReference type="ARBA" id="ARBA00022490"/>
    </source>
</evidence>
<feature type="modified residue" description="Phosphohistidine" evidence="6">
    <location>
        <position position="79"/>
    </location>
</feature>
<dbReference type="PROSITE" id="PS50894">
    <property type="entry name" value="HPT"/>
    <property type="match status" value="1"/>
</dbReference>